<feature type="transmembrane region" description="Helical" evidence="7">
    <location>
        <begin position="120"/>
        <end position="141"/>
    </location>
</feature>
<evidence type="ECO:0000256" key="5">
    <source>
        <dbReference type="ARBA" id="ARBA00038359"/>
    </source>
</evidence>
<dbReference type="Proteomes" id="UP000431533">
    <property type="component" value="Unassembled WGS sequence"/>
</dbReference>
<keyword evidence="2 7" id="KW-0812">Transmembrane</keyword>
<dbReference type="PANTHER" id="PTHR33048">
    <property type="entry name" value="PTH11-LIKE INTEGRAL MEMBRANE PROTEIN (AFU_ORTHOLOGUE AFUA_5G11245)"/>
    <property type="match status" value="1"/>
</dbReference>
<name>A0A8H8TX88_9HELO</name>
<keyword evidence="4 7" id="KW-0472">Membrane</keyword>
<feature type="transmembrane region" description="Helical" evidence="7">
    <location>
        <begin position="42"/>
        <end position="63"/>
    </location>
</feature>
<evidence type="ECO:0000256" key="2">
    <source>
        <dbReference type="ARBA" id="ARBA00022692"/>
    </source>
</evidence>
<feature type="compositionally biased region" description="Polar residues" evidence="6">
    <location>
        <begin position="221"/>
        <end position="241"/>
    </location>
</feature>
<evidence type="ECO:0000256" key="7">
    <source>
        <dbReference type="SAM" id="Phobius"/>
    </source>
</evidence>
<evidence type="ECO:0000256" key="1">
    <source>
        <dbReference type="ARBA" id="ARBA00004141"/>
    </source>
</evidence>
<feature type="transmembrane region" description="Helical" evidence="7">
    <location>
        <begin position="12"/>
        <end position="30"/>
    </location>
</feature>
<dbReference type="EMBL" id="QGMH01000147">
    <property type="protein sequence ID" value="TVY24070.1"/>
    <property type="molecule type" value="Genomic_DNA"/>
</dbReference>
<comment type="similarity">
    <text evidence="5">Belongs to the SAT4 family.</text>
</comment>
<evidence type="ECO:0000256" key="6">
    <source>
        <dbReference type="SAM" id="MobiDB-lite"/>
    </source>
</evidence>
<feature type="transmembrane region" description="Helical" evidence="7">
    <location>
        <begin position="83"/>
        <end position="108"/>
    </location>
</feature>
<evidence type="ECO:0000259" key="8">
    <source>
        <dbReference type="Pfam" id="PF20684"/>
    </source>
</evidence>
<feature type="domain" description="Rhodopsin" evidence="8">
    <location>
        <begin position="26"/>
        <end position="152"/>
    </location>
</feature>
<evidence type="ECO:0000313" key="10">
    <source>
        <dbReference type="Proteomes" id="UP000431533"/>
    </source>
</evidence>
<reference evidence="9 10" key="1">
    <citation type="submission" date="2018-05" db="EMBL/GenBank/DDBJ databases">
        <title>Genome sequencing and assembly of the regulated plant pathogen Lachnellula willkommii and related sister species for the development of diagnostic species identification markers.</title>
        <authorList>
            <person name="Giroux E."/>
            <person name="Bilodeau G."/>
        </authorList>
    </citation>
    <scope>NUCLEOTIDE SEQUENCE [LARGE SCALE GENOMIC DNA]</scope>
    <source>
        <strain evidence="9 10">CBS 185.66</strain>
    </source>
</reference>
<keyword evidence="3 7" id="KW-1133">Transmembrane helix</keyword>
<protein>
    <recommendedName>
        <fullName evidence="8">Rhodopsin domain-containing protein</fullName>
    </recommendedName>
</protein>
<dbReference type="InterPro" id="IPR052337">
    <property type="entry name" value="SAT4-like"/>
</dbReference>
<comment type="caution">
    <text evidence="9">The sequence shown here is derived from an EMBL/GenBank/DDBJ whole genome shotgun (WGS) entry which is preliminary data.</text>
</comment>
<sequence>MGENRGPELAAVFGLFLGLTWLFVALRVYVKSFLSKSWGADDYLLIISLMLFTSYSACSLSGIRHGTGKHTFDILPQDIPKAMFIWWLCELLYTISLVFVRLSIAVFLLRICVKTVHKIIIYATLAMMLAYSIFYFFLIIFQCSPVSFFWGQYESMDGAAGIAAMIRIPYIKVLGITQDFLFNTIDIAIWSTVEPGLGIIAASAATLRPLFCNFYSLSTRTSQSQKPTHPATSRGYLQQSTQHEHQRSKSASTLSDHMELRPKTHTTATTTSIRSKDPFGDACEREDGGIQVQRTVEVTRTEYEDRFSVLSEEAHAGGKDGRDMV</sequence>
<dbReference type="PANTHER" id="PTHR33048:SF96">
    <property type="entry name" value="INTEGRAL MEMBRANE PROTEIN"/>
    <property type="match status" value="1"/>
</dbReference>
<proteinExistence type="inferred from homology"/>
<organism evidence="9 10">
    <name type="scientific">Lachnellula hyalina</name>
    <dbReference type="NCBI Taxonomy" id="1316788"/>
    <lineage>
        <taxon>Eukaryota</taxon>
        <taxon>Fungi</taxon>
        <taxon>Dikarya</taxon>
        <taxon>Ascomycota</taxon>
        <taxon>Pezizomycotina</taxon>
        <taxon>Leotiomycetes</taxon>
        <taxon>Helotiales</taxon>
        <taxon>Lachnaceae</taxon>
        <taxon>Lachnellula</taxon>
    </lineage>
</organism>
<dbReference type="GO" id="GO:0016020">
    <property type="term" value="C:membrane"/>
    <property type="evidence" value="ECO:0007669"/>
    <property type="project" value="UniProtKB-SubCell"/>
</dbReference>
<evidence type="ECO:0000256" key="4">
    <source>
        <dbReference type="ARBA" id="ARBA00023136"/>
    </source>
</evidence>
<dbReference type="OrthoDB" id="3936451at2759"/>
<dbReference type="Pfam" id="PF20684">
    <property type="entry name" value="Fung_rhodopsin"/>
    <property type="match status" value="2"/>
</dbReference>
<feature type="domain" description="Rhodopsin" evidence="8">
    <location>
        <begin position="161"/>
        <end position="211"/>
    </location>
</feature>
<evidence type="ECO:0000313" key="9">
    <source>
        <dbReference type="EMBL" id="TVY24070.1"/>
    </source>
</evidence>
<feature type="compositionally biased region" description="Basic and acidic residues" evidence="6">
    <location>
        <begin position="274"/>
        <end position="288"/>
    </location>
</feature>
<comment type="subcellular location">
    <subcellularLocation>
        <location evidence="1">Membrane</location>
        <topology evidence="1">Multi-pass membrane protein</topology>
    </subcellularLocation>
</comment>
<dbReference type="GeneID" id="41987166"/>
<feature type="region of interest" description="Disordered" evidence="6">
    <location>
        <begin position="221"/>
        <end position="288"/>
    </location>
</feature>
<dbReference type="RefSeq" id="XP_031002858.1">
    <property type="nucleotide sequence ID" value="XM_031151901.1"/>
</dbReference>
<accession>A0A8H8TX88</accession>
<dbReference type="AlphaFoldDB" id="A0A8H8TX88"/>
<dbReference type="InterPro" id="IPR049326">
    <property type="entry name" value="Rhodopsin_dom_fungi"/>
</dbReference>
<gene>
    <name evidence="9" type="ORF">LHYA1_G006968</name>
</gene>
<evidence type="ECO:0000256" key="3">
    <source>
        <dbReference type="ARBA" id="ARBA00022989"/>
    </source>
</evidence>
<keyword evidence="10" id="KW-1185">Reference proteome</keyword>